<reference evidence="1 2" key="1">
    <citation type="submission" date="2021-02" db="EMBL/GenBank/DDBJ databases">
        <title>De Novo genome assembly of isolated myxobacteria.</title>
        <authorList>
            <person name="Stevens D.C."/>
        </authorList>
    </citation>
    <scope>NUCLEOTIDE SEQUENCE [LARGE SCALE GENOMIC DNA]</scope>
    <source>
        <strain evidence="1 2">ATCC 29039</strain>
    </source>
</reference>
<gene>
    <name evidence="1" type="ORF">JYK02_22655</name>
</gene>
<sequence>MLSALIPVVSMLVGAGTGPAVSGAMELANQDVVSTMRSGLVQQAASQGLAVDPDAVTYVTLGDSFLVHGPPVGADLHTAEEFAAGVDITFLYVGGVRPAGALPAGFYRVRATLPLGAETGQAQFISGSGVVVGSSTLFVRTTAQQDQFIPGSSDPGTGDFATITSTHIFRGHRQYVDAAGWTPYRVFYYEVLTAP</sequence>
<protein>
    <submittedName>
        <fullName evidence="1">Uncharacterized protein</fullName>
    </submittedName>
</protein>
<dbReference type="EMBL" id="JAFIMU010000007">
    <property type="protein sequence ID" value="MBN8230319.1"/>
    <property type="molecule type" value="Genomic_DNA"/>
</dbReference>
<dbReference type="Proteomes" id="UP000664052">
    <property type="component" value="Unassembled WGS sequence"/>
</dbReference>
<evidence type="ECO:0000313" key="2">
    <source>
        <dbReference type="Proteomes" id="UP000664052"/>
    </source>
</evidence>
<evidence type="ECO:0000313" key="1">
    <source>
        <dbReference type="EMBL" id="MBN8230319.1"/>
    </source>
</evidence>
<accession>A0ABS3DG74</accession>
<name>A0ABS3DG74_9BACT</name>
<keyword evidence="2" id="KW-1185">Reference proteome</keyword>
<organism evidence="1 2">
    <name type="scientific">Corallococcus macrosporus</name>
    <dbReference type="NCBI Taxonomy" id="35"/>
    <lineage>
        <taxon>Bacteria</taxon>
        <taxon>Pseudomonadati</taxon>
        <taxon>Myxococcota</taxon>
        <taxon>Myxococcia</taxon>
        <taxon>Myxococcales</taxon>
        <taxon>Cystobacterineae</taxon>
        <taxon>Myxococcaceae</taxon>
        <taxon>Corallococcus</taxon>
    </lineage>
</organism>
<proteinExistence type="predicted"/>
<dbReference type="RefSeq" id="WP_207053956.1">
    <property type="nucleotide sequence ID" value="NZ_JAFIMU010000007.1"/>
</dbReference>
<comment type="caution">
    <text evidence="1">The sequence shown here is derived from an EMBL/GenBank/DDBJ whole genome shotgun (WGS) entry which is preliminary data.</text>
</comment>